<name>A0A0K0G344_STRVS</name>
<keyword evidence="1" id="KW-0863">Zinc-finger</keyword>
<reference evidence="4" key="1">
    <citation type="submission" date="2014-07" db="EMBL/GenBank/DDBJ databases">
        <authorList>
            <person name="Martin A.A"/>
            <person name="De Silva N."/>
        </authorList>
    </citation>
    <scope>NUCLEOTIDE SEQUENCE</scope>
</reference>
<dbReference type="InterPro" id="IPR013087">
    <property type="entry name" value="Znf_C2H2_type"/>
</dbReference>
<dbReference type="GO" id="GO:0008270">
    <property type="term" value="F:zinc ion binding"/>
    <property type="evidence" value="ECO:0007669"/>
    <property type="project" value="UniProtKB-KW"/>
</dbReference>
<organism evidence="4 5">
    <name type="scientific">Strongyloides venezuelensis</name>
    <name type="common">Threadworm</name>
    <dbReference type="NCBI Taxonomy" id="75913"/>
    <lineage>
        <taxon>Eukaryota</taxon>
        <taxon>Metazoa</taxon>
        <taxon>Ecdysozoa</taxon>
        <taxon>Nematoda</taxon>
        <taxon>Chromadorea</taxon>
        <taxon>Rhabditida</taxon>
        <taxon>Tylenchina</taxon>
        <taxon>Panagrolaimomorpha</taxon>
        <taxon>Strongyloidoidea</taxon>
        <taxon>Strongyloididae</taxon>
        <taxon>Strongyloides</taxon>
    </lineage>
</organism>
<accession>A0A0K0G344</accession>
<evidence type="ECO:0000256" key="2">
    <source>
        <dbReference type="SAM" id="MobiDB-lite"/>
    </source>
</evidence>
<evidence type="ECO:0000259" key="3">
    <source>
        <dbReference type="PROSITE" id="PS50157"/>
    </source>
</evidence>
<feature type="region of interest" description="Disordered" evidence="2">
    <location>
        <begin position="169"/>
        <end position="195"/>
    </location>
</feature>
<feature type="domain" description="C2H2-type" evidence="3">
    <location>
        <begin position="122"/>
        <end position="152"/>
    </location>
</feature>
<dbReference type="Proteomes" id="UP000035680">
    <property type="component" value="Unassembled WGS sequence"/>
</dbReference>
<protein>
    <submittedName>
        <fullName evidence="5">C2H2-type domain-containing protein</fullName>
    </submittedName>
</protein>
<dbReference type="PROSITE" id="PS00028">
    <property type="entry name" value="ZINC_FINGER_C2H2_1"/>
    <property type="match status" value="2"/>
</dbReference>
<dbReference type="PROSITE" id="PS50157">
    <property type="entry name" value="ZINC_FINGER_C2H2_2"/>
    <property type="match status" value="1"/>
</dbReference>
<evidence type="ECO:0000256" key="1">
    <source>
        <dbReference type="PROSITE-ProRule" id="PRU00042"/>
    </source>
</evidence>
<proteinExistence type="predicted"/>
<dbReference type="WBParaSite" id="SVE_1914500.1">
    <property type="protein sequence ID" value="SVE_1914500.1"/>
    <property type="gene ID" value="SVE_1914500"/>
</dbReference>
<keyword evidence="1" id="KW-0479">Metal-binding</keyword>
<sequence>MGRRGCKRKNIFPLEVEYEDFTPKNDIFIGLEEKDILICRLGRCEKKFLDNETLRSHRLLEHGMELRFITDRIFIDKKSFDDWDMDKKEETYVKMSDIPMKIEKSLGQGFFCPFVRCNEDIIICSIDNCNRKFSDPEELDAHISLVHEESLESVRYFQCYTDHTHIEPLGLRDQQPEESTKQSTETPSEETKEVLSICQEESLIL</sequence>
<evidence type="ECO:0000313" key="5">
    <source>
        <dbReference type="WBParaSite" id="SVE_1914500.1"/>
    </source>
</evidence>
<evidence type="ECO:0000313" key="4">
    <source>
        <dbReference type="Proteomes" id="UP000035680"/>
    </source>
</evidence>
<keyword evidence="4" id="KW-1185">Reference proteome</keyword>
<keyword evidence="1" id="KW-0862">Zinc</keyword>
<dbReference type="SMART" id="SM00355">
    <property type="entry name" value="ZnF_C2H2"/>
    <property type="match status" value="2"/>
</dbReference>
<dbReference type="AlphaFoldDB" id="A0A0K0G344"/>
<reference evidence="5" key="2">
    <citation type="submission" date="2015-08" db="UniProtKB">
        <authorList>
            <consortium name="WormBaseParasite"/>
        </authorList>
    </citation>
    <scope>IDENTIFICATION</scope>
</reference>